<reference evidence="2 3" key="1">
    <citation type="journal article" date="2021" name="Elife">
        <title>Chloroplast acquisition without the gene transfer in kleptoplastic sea slugs, Plakobranchus ocellatus.</title>
        <authorList>
            <person name="Maeda T."/>
            <person name="Takahashi S."/>
            <person name="Yoshida T."/>
            <person name="Shimamura S."/>
            <person name="Takaki Y."/>
            <person name="Nagai Y."/>
            <person name="Toyoda A."/>
            <person name="Suzuki Y."/>
            <person name="Arimoto A."/>
            <person name="Ishii H."/>
            <person name="Satoh N."/>
            <person name="Nishiyama T."/>
            <person name="Hasebe M."/>
            <person name="Maruyama T."/>
            <person name="Minagawa J."/>
            <person name="Obokata J."/>
            <person name="Shigenobu S."/>
        </authorList>
    </citation>
    <scope>NUCLEOTIDE SEQUENCE [LARGE SCALE GENOMIC DNA]</scope>
</reference>
<organism evidence="2 3">
    <name type="scientific">Plakobranchus ocellatus</name>
    <dbReference type="NCBI Taxonomy" id="259542"/>
    <lineage>
        <taxon>Eukaryota</taxon>
        <taxon>Metazoa</taxon>
        <taxon>Spiralia</taxon>
        <taxon>Lophotrochozoa</taxon>
        <taxon>Mollusca</taxon>
        <taxon>Gastropoda</taxon>
        <taxon>Heterobranchia</taxon>
        <taxon>Euthyneura</taxon>
        <taxon>Panpulmonata</taxon>
        <taxon>Sacoglossa</taxon>
        <taxon>Placobranchoidea</taxon>
        <taxon>Plakobranchidae</taxon>
        <taxon>Plakobranchus</taxon>
    </lineage>
</organism>
<accession>A0AAV4CVY7</accession>
<protein>
    <submittedName>
        <fullName evidence="2">Uncharacterized protein</fullName>
    </submittedName>
</protein>
<proteinExistence type="predicted"/>
<gene>
    <name evidence="2" type="ORF">PoB_006253500</name>
</gene>
<sequence>MDLEGEDHSFCEPNVPRKPPENGSSSRYGPCRRVSTLAVGGRNLEDCFVRGELDRVWVSNPIVLVFVLVVTCKYRLRLVGRRRSESGVMVDRLADEGQTLVESARLTCVGMVLGGAFETGVGNF</sequence>
<evidence type="ECO:0000313" key="2">
    <source>
        <dbReference type="EMBL" id="GFO36030.1"/>
    </source>
</evidence>
<keyword evidence="3" id="KW-1185">Reference proteome</keyword>
<feature type="region of interest" description="Disordered" evidence="1">
    <location>
        <begin position="1"/>
        <end position="29"/>
    </location>
</feature>
<dbReference type="EMBL" id="BLXT01007037">
    <property type="protein sequence ID" value="GFO36030.1"/>
    <property type="molecule type" value="Genomic_DNA"/>
</dbReference>
<comment type="caution">
    <text evidence="2">The sequence shown here is derived from an EMBL/GenBank/DDBJ whole genome shotgun (WGS) entry which is preliminary data.</text>
</comment>
<evidence type="ECO:0000256" key="1">
    <source>
        <dbReference type="SAM" id="MobiDB-lite"/>
    </source>
</evidence>
<dbReference type="Proteomes" id="UP000735302">
    <property type="component" value="Unassembled WGS sequence"/>
</dbReference>
<dbReference type="AlphaFoldDB" id="A0AAV4CVY7"/>
<feature type="compositionally biased region" description="Basic and acidic residues" evidence="1">
    <location>
        <begin position="1"/>
        <end position="10"/>
    </location>
</feature>
<evidence type="ECO:0000313" key="3">
    <source>
        <dbReference type="Proteomes" id="UP000735302"/>
    </source>
</evidence>
<name>A0AAV4CVY7_9GAST</name>